<protein>
    <submittedName>
        <fullName evidence="3">Helix-turn-helix transcriptional regulator</fullName>
    </submittedName>
</protein>
<dbReference type="EMBL" id="JACBXX010000125">
    <property type="protein sequence ID" value="NYS96626.1"/>
    <property type="molecule type" value="Genomic_DNA"/>
</dbReference>
<dbReference type="PROSITE" id="PS50943">
    <property type="entry name" value="HTH_CROC1"/>
    <property type="match status" value="1"/>
</dbReference>
<dbReference type="CDD" id="cd00093">
    <property type="entry name" value="HTH_XRE"/>
    <property type="match status" value="1"/>
</dbReference>
<dbReference type="InterPro" id="IPR001387">
    <property type="entry name" value="Cro/C1-type_HTH"/>
</dbReference>
<keyword evidence="1" id="KW-0238">DNA-binding</keyword>
<dbReference type="Gene3D" id="1.10.260.40">
    <property type="entry name" value="lambda repressor-like DNA-binding domains"/>
    <property type="match status" value="1"/>
</dbReference>
<dbReference type="PANTHER" id="PTHR46558">
    <property type="entry name" value="TRACRIPTIONAL REGULATORY PROTEIN-RELATED-RELATED"/>
    <property type="match status" value="1"/>
</dbReference>
<proteinExistence type="predicted"/>
<feature type="domain" description="HTH cro/C1-type" evidence="2">
    <location>
        <begin position="4"/>
        <end position="58"/>
    </location>
</feature>
<dbReference type="SMART" id="SM00530">
    <property type="entry name" value="HTH_XRE"/>
    <property type="match status" value="1"/>
</dbReference>
<dbReference type="Proteomes" id="UP000589521">
    <property type="component" value="Unassembled WGS sequence"/>
</dbReference>
<sequence length="117" mass="13289">MNRLKELRTEKKLTQKELADIIGTTKLTVSNWENGKHSMNSDKAQALADYFEVSIAYLLGYENLGDPPVEAQLVLGKMLVDTIEYIEKSVWLCGQKQTLFVNGHEYKVTVEKVGVRK</sequence>
<evidence type="ECO:0000313" key="3">
    <source>
        <dbReference type="EMBL" id="NYS96626.1"/>
    </source>
</evidence>
<dbReference type="AlphaFoldDB" id="A0A7Z0M6J2"/>
<reference evidence="3 4" key="1">
    <citation type="submission" date="2020-07" db="EMBL/GenBank/DDBJ databases">
        <title>MOT database genomes.</title>
        <authorList>
            <person name="Joseph S."/>
            <person name="Aduse-Opoku J."/>
            <person name="Hashim A."/>
            <person name="Wade W."/>
            <person name="Curtis M."/>
        </authorList>
    </citation>
    <scope>NUCLEOTIDE SEQUENCE [LARGE SCALE GENOMIC DNA]</scope>
    <source>
        <strain evidence="3 4">STR</strain>
    </source>
</reference>
<organism evidence="3 4">
    <name type="scientific">Streptococcus danieliae</name>
    <dbReference type="NCBI Taxonomy" id="747656"/>
    <lineage>
        <taxon>Bacteria</taxon>
        <taxon>Bacillati</taxon>
        <taxon>Bacillota</taxon>
        <taxon>Bacilli</taxon>
        <taxon>Lactobacillales</taxon>
        <taxon>Streptococcaceae</taxon>
        <taxon>Streptococcus</taxon>
    </lineage>
</organism>
<dbReference type="InterPro" id="IPR010982">
    <property type="entry name" value="Lambda_DNA-bd_dom_sf"/>
</dbReference>
<dbReference type="Pfam" id="PF01381">
    <property type="entry name" value="HTH_3"/>
    <property type="match status" value="1"/>
</dbReference>
<evidence type="ECO:0000313" key="4">
    <source>
        <dbReference type="Proteomes" id="UP000589521"/>
    </source>
</evidence>
<evidence type="ECO:0000256" key="1">
    <source>
        <dbReference type="ARBA" id="ARBA00023125"/>
    </source>
</evidence>
<gene>
    <name evidence="3" type="ORF">HZY94_05470</name>
</gene>
<evidence type="ECO:0000259" key="2">
    <source>
        <dbReference type="PROSITE" id="PS50943"/>
    </source>
</evidence>
<comment type="caution">
    <text evidence="3">The sequence shown here is derived from an EMBL/GenBank/DDBJ whole genome shotgun (WGS) entry which is preliminary data.</text>
</comment>
<dbReference type="PANTHER" id="PTHR46558:SF11">
    <property type="entry name" value="HTH-TYPE TRANSCRIPTIONAL REGULATOR XRE"/>
    <property type="match status" value="1"/>
</dbReference>
<dbReference type="SUPFAM" id="SSF47413">
    <property type="entry name" value="lambda repressor-like DNA-binding domains"/>
    <property type="match status" value="1"/>
</dbReference>
<name>A0A7Z0M6J2_9STRE</name>
<dbReference type="GO" id="GO:0003677">
    <property type="term" value="F:DNA binding"/>
    <property type="evidence" value="ECO:0007669"/>
    <property type="project" value="UniProtKB-KW"/>
</dbReference>
<accession>A0A7Z0M6J2</accession>